<dbReference type="AlphaFoldDB" id="A2DP38"/>
<dbReference type="InterPro" id="IPR036770">
    <property type="entry name" value="Ankyrin_rpt-contain_sf"/>
</dbReference>
<dbReference type="InParanoid" id="A2DP38"/>
<reference evidence="1" key="2">
    <citation type="journal article" date="2007" name="Science">
        <title>Draft genome sequence of the sexually transmitted pathogen Trichomonas vaginalis.</title>
        <authorList>
            <person name="Carlton J.M."/>
            <person name="Hirt R.P."/>
            <person name="Silva J.C."/>
            <person name="Delcher A.L."/>
            <person name="Schatz M."/>
            <person name="Zhao Q."/>
            <person name="Wortman J.R."/>
            <person name="Bidwell S.L."/>
            <person name="Alsmark U.C.M."/>
            <person name="Besteiro S."/>
            <person name="Sicheritz-Ponten T."/>
            <person name="Noel C.J."/>
            <person name="Dacks J.B."/>
            <person name="Foster P.G."/>
            <person name="Simillion C."/>
            <person name="Van de Peer Y."/>
            <person name="Miranda-Saavedra D."/>
            <person name="Barton G.J."/>
            <person name="Westrop G.D."/>
            <person name="Mueller S."/>
            <person name="Dessi D."/>
            <person name="Fiori P.L."/>
            <person name="Ren Q."/>
            <person name="Paulsen I."/>
            <person name="Zhang H."/>
            <person name="Bastida-Corcuera F.D."/>
            <person name="Simoes-Barbosa A."/>
            <person name="Brown M.T."/>
            <person name="Hayes R.D."/>
            <person name="Mukherjee M."/>
            <person name="Okumura C.Y."/>
            <person name="Schneider R."/>
            <person name="Smith A.J."/>
            <person name="Vanacova S."/>
            <person name="Villalvazo M."/>
            <person name="Haas B.J."/>
            <person name="Pertea M."/>
            <person name="Feldblyum T.V."/>
            <person name="Utterback T.R."/>
            <person name="Shu C.L."/>
            <person name="Osoegawa K."/>
            <person name="de Jong P.J."/>
            <person name="Hrdy I."/>
            <person name="Horvathova L."/>
            <person name="Zubacova Z."/>
            <person name="Dolezal P."/>
            <person name="Malik S.B."/>
            <person name="Logsdon J.M. Jr."/>
            <person name="Henze K."/>
            <person name="Gupta A."/>
            <person name="Wang C.C."/>
            <person name="Dunne R.L."/>
            <person name="Upcroft J.A."/>
            <person name="Upcroft P."/>
            <person name="White O."/>
            <person name="Salzberg S.L."/>
            <person name="Tang P."/>
            <person name="Chiu C.-H."/>
            <person name="Lee Y.-S."/>
            <person name="Embley T.M."/>
            <person name="Coombs G.H."/>
            <person name="Mottram J.C."/>
            <person name="Tachezy J."/>
            <person name="Fraser-Liggett C.M."/>
            <person name="Johnson P.J."/>
        </authorList>
    </citation>
    <scope>NUCLEOTIDE SEQUENCE [LARGE SCALE GENOMIC DNA]</scope>
    <source>
        <strain evidence="1">G3</strain>
    </source>
</reference>
<dbReference type="VEuPathDB" id="TrichDB:TVAGG3_0989150"/>
<sequence length="186" mass="22276">MIDQDINQSKYNELRNICKYHIDSYNALYQIKSENDEELNTIYNMIKTEMIDSQKHPPLDIIKDILSIIPYNNRYAKSYLYLAKLIFDNCHVKDIDIVEDILDSMFDNGGLIRLNKYKVFEEIKSKIIDNHANKTIFRAIMYNDLESFIFFTERDGFDKDQTRGYNYNLYPYDNKGYSFLELCCYH</sequence>
<protein>
    <recommendedName>
        <fullName evidence="3">DUF3447 domain-containing protein</fullName>
    </recommendedName>
</protein>
<dbReference type="Proteomes" id="UP000001542">
    <property type="component" value="Unassembled WGS sequence"/>
</dbReference>
<keyword evidence="2" id="KW-1185">Reference proteome</keyword>
<gene>
    <name evidence="1" type="ORF">TVAG_011120</name>
</gene>
<evidence type="ECO:0008006" key="3">
    <source>
        <dbReference type="Google" id="ProtNLM"/>
    </source>
</evidence>
<proteinExistence type="predicted"/>
<organism evidence="1 2">
    <name type="scientific">Trichomonas vaginalis (strain ATCC PRA-98 / G3)</name>
    <dbReference type="NCBI Taxonomy" id="412133"/>
    <lineage>
        <taxon>Eukaryota</taxon>
        <taxon>Metamonada</taxon>
        <taxon>Parabasalia</taxon>
        <taxon>Trichomonadida</taxon>
        <taxon>Trichomonadidae</taxon>
        <taxon>Trichomonas</taxon>
    </lineage>
</organism>
<dbReference type="PANTHER" id="PTHR24182">
    <property type="entry name" value="ANKYRIN REPEAT AND SOCS BOX CONTAINING 4"/>
    <property type="match status" value="1"/>
</dbReference>
<dbReference type="PANTHER" id="PTHR24182:SF13">
    <property type="entry name" value="LD18443P"/>
    <property type="match status" value="1"/>
</dbReference>
<dbReference type="EMBL" id="DS113225">
    <property type="protein sequence ID" value="EAY17887.1"/>
    <property type="molecule type" value="Genomic_DNA"/>
</dbReference>
<dbReference type="RefSeq" id="XP_001330022.1">
    <property type="nucleotide sequence ID" value="XM_001329987.1"/>
</dbReference>
<evidence type="ECO:0000313" key="2">
    <source>
        <dbReference type="Proteomes" id="UP000001542"/>
    </source>
</evidence>
<dbReference type="KEGG" id="tva:4775908"/>
<dbReference type="SUPFAM" id="SSF48403">
    <property type="entry name" value="Ankyrin repeat"/>
    <property type="match status" value="1"/>
</dbReference>
<name>A2DP38_TRIV3</name>
<reference evidence="1" key="1">
    <citation type="submission" date="2006-10" db="EMBL/GenBank/DDBJ databases">
        <authorList>
            <person name="Amadeo P."/>
            <person name="Zhao Q."/>
            <person name="Wortman J."/>
            <person name="Fraser-Liggett C."/>
            <person name="Carlton J."/>
        </authorList>
    </citation>
    <scope>NUCLEOTIDE SEQUENCE</scope>
    <source>
        <strain evidence="1">G3</strain>
    </source>
</reference>
<evidence type="ECO:0000313" key="1">
    <source>
        <dbReference type="EMBL" id="EAY17887.1"/>
    </source>
</evidence>
<accession>A2DP38</accession>